<dbReference type="GO" id="GO:0003352">
    <property type="term" value="P:regulation of cilium movement"/>
    <property type="evidence" value="ECO:0007669"/>
    <property type="project" value="TreeGrafter"/>
</dbReference>
<dbReference type="InterPro" id="IPR039750">
    <property type="entry name" value="DRC1/DRC2"/>
</dbReference>
<evidence type="ECO:0000256" key="2">
    <source>
        <dbReference type="SAM" id="MobiDB-lite"/>
    </source>
</evidence>
<sequence length="142" mass="15851">MSQRINALVSNNVHFQETNAQKRAAPVARILHRSVSGNTEGGKKATKGTSSAALKARARKAEKEYWANIVKVFPAQKIRVMATLEKGLTHYNTALLRRKELIDEVTAMKAQNAELKNLLKQYLAAPINEVLIVPPTQMQLYQ</sequence>
<gene>
    <name evidence="4" type="ORF">PHYSODRAFT_347185</name>
</gene>
<dbReference type="PANTHER" id="PTHR21625">
    <property type="entry name" value="NYD-SP28 PROTEIN"/>
    <property type="match status" value="1"/>
</dbReference>
<feature type="coiled-coil region" evidence="1">
    <location>
        <begin position="98"/>
        <end position="125"/>
    </location>
</feature>
<evidence type="ECO:0000256" key="1">
    <source>
        <dbReference type="SAM" id="Coils"/>
    </source>
</evidence>
<dbReference type="InterPro" id="IPR029440">
    <property type="entry name" value="DRC1_C"/>
</dbReference>
<dbReference type="InParanoid" id="G4ZS53"/>
<proteinExistence type="predicted"/>
<keyword evidence="5" id="KW-1185">Reference proteome</keyword>
<evidence type="ECO:0000313" key="4">
    <source>
        <dbReference type="EMBL" id="EGZ14349.1"/>
    </source>
</evidence>
<dbReference type="GeneID" id="20648855"/>
<dbReference type="AlphaFoldDB" id="G4ZS53"/>
<reference evidence="4 5" key="1">
    <citation type="journal article" date="2006" name="Science">
        <title>Phytophthora genome sequences uncover evolutionary origins and mechanisms of pathogenesis.</title>
        <authorList>
            <person name="Tyler B.M."/>
            <person name="Tripathy S."/>
            <person name="Zhang X."/>
            <person name="Dehal P."/>
            <person name="Jiang R.H."/>
            <person name="Aerts A."/>
            <person name="Arredondo F.D."/>
            <person name="Baxter L."/>
            <person name="Bensasson D."/>
            <person name="Beynon J.L."/>
            <person name="Chapman J."/>
            <person name="Damasceno C.M."/>
            <person name="Dorrance A.E."/>
            <person name="Dou D."/>
            <person name="Dickerman A.W."/>
            <person name="Dubchak I.L."/>
            <person name="Garbelotto M."/>
            <person name="Gijzen M."/>
            <person name="Gordon S.G."/>
            <person name="Govers F."/>
            <person name="Grunwald N.J."/>
            <person name="Huang W."/>
            <person name="Ivors K.L."/>
            <person name="Jones R.W."/>
            <person name="Kamoun S."/>
            <person name="Krampis K."/>
            <person name="Lamour K.H."/>
            <person name="Lee M.K."/>
            <person name="McDonald W.H."/>
            <person name="Medina M."/>
            <person name="Meijer H.J."/>
            <person name="Nordberg E.K."/>
            <person name="Maclean D.J."/>
            <person name="Ospina-Giraldo M.D."/>
            <person name="Morris P.F."/>
            <person name="Phuntumart V."/>
            <person name="Putnam N.H."/>
            <person name="Rash S."/>
            <person name="Rose J.K."/>
            <person name="Sakihama Y."/>
            <person name="Salamov A.A."/>
            <person name="Savidor A."/>
            <person name="Scheuring C.F."/>
            <person name="Smith B.M."/>
            <person name="Sobral B.W."/>
            <person name="Terry A."/>
            <person name="Torto-Alalibo T.A."/>
            <person name="Win J."/>
            <person name="Xu Z."/>
            <person name="Zhang H."/>
            <person name="Grigoriev I.V."/>
            <person name="Rokhsar D.S."/>
            <person name="Boore J.L."/>
        </authorList>
    </citation>
    <scope>NUCLEOTIDE SEQUENCE [LARGE SCALE GENOMIC DNA]</scope>
    <source>
        <strain evidence="4 5">P6497</strain>
    </source>
</reference>
<keyword evidence="1" id="KW-0175">Coiled coil</keyword>
<dbReference type="EMBL" id="JH159156">
    <property type="protein sequence ID" value="EGZ14349.1"/>
    <property type="molecule type" value="Genomic_DNA"/>
</dbReference>
<organism evidence="4 5">
    <name type="scientific">Phytophthora sojae (strain P6497)</name>
    <name type="common">Soybean stem and root rot agent</name>
    <name type="synonym">Phytophthora megasperma f. sp. glycines</name>
    <dbReference type="NCBI Taxonomy" id="1094619"/>
    <lineage>
        <taxon>Eukaryota</taxon>
        <taxon>Sar</taxon>
        <taxon>Stramenopiles</taxon>
        <taxon>Oomycota</taxon>
        <taxon>Peronosporomycetes</taxon>
        <taxon>Peronosporales</taxon>
        <taxon>Peronosporaceae</taxon>
        <taxon>Phytophthora</taxon>
    </lineage>
</organism>
<evidence type="ECO:0000259" key="3">
    <source>
        <dbReference type="Pfam" id="PF14775"/>
    </source>
</evidence>
<feature type="domain" description="Dynein regulatory complex protein 1 C-terminal" evidence="3">
    <location>
        <begin position="64"/>
        <end position="123"/>
    </location>
</feature>
<dbReference type="PANTHER" id="PTHR21625:SF1">
    <property type="entry name" value="DYNEIN REGULATORY COMPLEX PROTEIN 1"/>
    <property type="match status" value="1"/>
</dbReference>
<accession>G4ZS53</accession>
<dbReference type="KEGG" id="psoj:PHYSODRAFT_347185"/>
<dbReference type="RefSeq" id="XP_009531778.1">
    <property type="nucleotide sequence ID" value="XM_009533483.1"/>
</dbReference>
<dbReference type="GO" id="GO:0070286">
    <property type="term" value="P:axonemal dynein complex assembly"/>
    <property type="evidence" value="ECO:0007669"/>
    <property type="project" value="InterPro"/>
</dbReference>
<dbReference type="Pfam" id="PF14775">
    <property type="entry name" value="NYD-SP28_assoc"/>
    <property type="match status" value="1"/>
</dbReference>
<dbReference type="Proteomes" id="UP000002640">
    <property type="component" value="Unassembled WGS sequence"/>
</dbReference>
<evidence type="ECO:0000313" key="5">
    <source>
        <dbReference type="Proteomes" id="UP000002640"/>
    </source>
</evidence>
<dbReference type="GO" id="GO:0005858">
    <property type="term" value="C:axonemal dynein complex"/>
    <property type="evidence" value="ECO:0007669"/>
    <property type="project" value="InterPro"/>
</dbReference>
<feature type="region of interest" description="Disordered" evidence="2">
    <location>
        <begin position="34"/>
        <end position="54"/>
    </location>
</feature>
<protein>
    <recommendedName>
        <fullName evidence="3">Dynein regulatory complex protein 1 C-terminal domain-containing protein</fullName>
    </recommendedName>
</protein>
<dbReference type="SMR" id="G4ZS53"/>
<dbReference type="STRING" id="1094619.G4ZS53"/>
<dbReference type="GO" id="GO:0060285">
    <property type="term" value="P:cilium-dependent cell motility"/>
    <property type="evidence" value="ECO:0007669"/>
    <property type="project" value="TreeGrafter"/>
</dbReference>
<name>G4ZS53_PHYSP</name>